<dbReference type="PRINTS" id="PR00380">
    <property type="entry name" value="KINESINHEAVY"/>
</dbReference>
<dbReference type="Gene3D" id="3.40.850.10">
    <property type="entry name" value="Kinesin motor domain"/>
    <property type="match status" value="1"/>
</dbReference>
<dbReference type="GO" id="GO:0008017">
    <property type="term" value="F:microtubule binding"/>
    <property type="evidence" value="ECO:0007669"/>
    <property type="project" value="InterPro"/>
</dbReference>
<comment type="caution">
    <text evidence="10">The sequence shown here is derived from an EMBL/GenBank/DDBJ whole genome shotgun (WGS) entry which is preliminary data.</text>
</comment>
<evidence type="ECO:0000259" key="9">
    <source>
        <dbReference type="PROSITE" id="PS50067"/>
    </source>
</evidence>
<dbReference type="InterPro" id="IPR036961">
    <property type="entry name" value="Kinesin_motor_dom_sf"/>
</dbReference>
<dbReference type="PROSITE" id="PS50067">
    <property type="entry name" value="KINESIN_MOTOR_2"/>
    <property type="match status" value="1"/>
</dbReference>
<keyword evidence="4" id="KW-0175">Coiled coil</keyword>
<dbReference type="InterPro" id="IPR027417">
    <property type="entry name" value="P-loop_NTPase"/>
</dbReference>
<dbReference type="EMBL" id="CABITT030000004">
    <property type="protein sequence ID" value="VVB01221.1"/>
    <property type="molecule type" value="Genomic_DNA"/>
</dbReference>
<reference evidence="10" key="1">
    <citation type="submission" date="2019-07" db="EMBL/GenBank/DDBJ databases">
        <authorList>
            <person name="Dittberner H."/>
        </authorList>
    </citation>
    <scope>NUCLEOTIDE SEQUENCE [LARGE SCALE GENOMIC DNA]</scope>
</reference>
<feature type="binding site" evidence="7">
    <location>
        <begin position="60"/>
        <end position="67"/>
    </location>
    <ligand>
        <name>ATP</name>
        <dbReference type="ChEBI" id="CHEBI:30616"/>
    </ligand>
</feature>
<evidence type="ECO:0000256" key="4">
    <source>
        <dbReference type="ARBA" id="ARBA00023054"/>
    </source>
</evidence>
<dbReference type="AlphaFoldDB" id="A0A565BHZ3"/>
<dbReference type="GO" id="GO:0005874">
    <property type="term" value="C:microtubule"/>
    <property type="evidence" value="ECO:0007669"/>
    <property type="project" value="UniProtKB-KW"/>
</dbReference>
<gene>
    <name evidence="10" type="ORF">ANE_LOCUS11665</name>
</gene>
<evidence type="ECO:0000256" key="7">
    <source>
        <dbReference type="PROSITE-ProRule" id="PRU00283"/>
    </source>
</evidence>
<dbReference type="Proteomes" id="UP000489600">
    <property type="component" value="Unassembled WGS sequence"/>
</dbReference>
<dbReference type="PANTHER" id="PTHR37739:SF16">
    <property type="entry name" value="KINESIN-LIKE PROTEIN"/>
    <property type="match status" value="1"/>
</dbReference>
<accession>A0A565BHZ3</accession>
<evidence type="ECO:0000256" key="5">
    <source>
        <dbReference type="ARBA" id="ARBA00023175"/>
    </source>
</evidence>
<comment type="similarity">
    <text evidence="6">Belongs to the TRAFAC class myosin-kinesin ATPase superfamily. Kinesin family. KIN-12 subfamily.</text>
</comment>
<evidence type="ECO:0000256" key="6">
    <source>
        <dbReference type="ARBA" id="ARBA00034488"/>
    </source>
</evidence>
<dbReference type="GO" id="GO:0005524">
    <property type="term" value="F:ATP binding"/>
    <property type="evidence" value="ECO:0007669"/>
    <property type="project" value="UniProtKB-UniRule"/>
</dbReference>
<keyword evidence="3 7" id="KW-0067">ATP-binding</keyword>
<dbReference type="Pfam" id="PF00225">
    <property type="entry name" value="Kinesin"/>
    <property type="match status" value="1"/>
</dbReference>
<evidence type="ECO:0000313" key="11">
    <source>
        <dbReference type="Proteomes" id="UP000489600"/>
    </source>
</evidence>
<keyword evidence="5 7" id="KW-0505">Motor protein</keyword>
<dbReference type="InterPro" id="IPR019821">
    <property type="entry name" value="Kinesin_motor_CS"/>
</dbReference>
<evidence type="ECO:0000256" key="3">
    <source>
        <dbReference type="ARBA" id="ARBA00022840"/>
    </source>
</evidence>
<dbReference type="InterPro" id="IPR001752">
    <property type="entry name" value="Kinesin_motor_dom"/>
</dbReference>
<organism evidence="10 11">
    <name type="scientific">Arabis nemorensis</name>
    <dbReference type="NCBI Taxonomy" id="586526"/>
    <lineage>
        <taxon>Eukaryota</taxon>
        <taxon>Viridiplantae</taxon>
        <taxon>Streptophyta</taxon>
        <taxon>Embryophyta</taxon>
        <taxon>Tracheophyta</taxon>
        <taxon>Spermatophyta</taxon>
        <taxon>Magnoliopsida</taxon>
        <taxon>eudicotyledons</taxon>
        <taxon>Gunneridae</taxon>
        <taxon>Pentapetalae</taxon>
        <taxon>rosids</taxon>
        <taxon>malvids</taxon>
        <taxon>Brassicales</taxon>
        <taxon>Brassicaceae</taxon>
        <taxon>Arabideae</taxon>
        <taxon>Arabis</taxon>
    </lineage>
</organism>
<evidence type="ECO:0000313" key="10">
    <source>
        <dbReference type="EMBL" id="VVB01221.1"/>
    </source>
</evidence>
<sequence>MKPPDKGEEGDTIVQKLSKDSLTIGGHTFTFDSEQMFQLVGVPLVENCLSGFNSSVFAYGQTGSGKTFTMWGPANGMLEEHLRGEQRGLTPRVFERLFARIKEEKVKHAERQLNYQCRCSLLEIYNEQITDLLDPSQKNLTIREDVKSGVYVENLTEEYVKNLTDVSQLLIKGLGNRRTGATSVNAESSRSHCVFTCVAESRCKNVADGLSSFKTSRINLVDLAGSERQKSTGASGERLKEAGNINRSLSQLGYKLE</sequence>
<evidence type="ECO:0000256" key="1">
    <source>
        <dbReference type="ARBA" id="ARBA00022701"/>
    </source>
</evidence>
<keyword evidence="1 8" id="KW-0493">Microtubule</keyword>
<dbReference type="OrthoDB" id="1108269at2759"/>
<evidence type="ECO:0000256" key="2">
    <source>
        <dbReference type="ARBA" id="ARBA00022741"/>
    </source>
</evidence>
<dbReference type="GO" id="GO:0007018">
    <property type="term" value="P:microtubule-based movement"/>
    <property type="evidence" value="ECO:0007669"/>
    <property type="project" value="InterPro"/>
</dbReference>
<dbReference type="PANTHER" id="PTHR37739">
    <property type="entry name" value="KINESIN-LIKE PROTEIN KIN-12D"/>
    <property type="match status" value="1"/>
</dbReference>
<protein>
    <recommendedName>
        <fullName evidence="8">Kinesin-like protein</fullName>
    </recommendedName>
</protein>
<evidence type="ECO:0000256" key="8">
    <source>
        <dbReference type="RuleBase" id="RU000394"/>
    </source>
</evidence>
<proteinExistence type="inferred from homology"/>
<name>A0A565BHZ3_9BRAS</name>
<dbReference type="GO" id="GO:0003777">
    <property type="term" value="F:microtubule motor activity"/>
    <property type="evidence" value="ECO:0007669"/>
    <property type="project" value="InterPro"/>
</dbReference>
<keyword evidence="11" id="KW-1185">Reference proteome</keyword>
<dbReference type="PROSITE" id="PS00411">
    <property type="entry name" value="KINESIN_MOTOR_1"/>
    <property type="match status" value="1"/>
</dbReference>
<dbReference type="InterPro" id="IPR044986">
    <property type="entry name" value="KIF15/KIN-12"/>
</dbReference>
<dbReference type="SUPFAM" id="SSF52540">
    <property type="entry name" value="P-loop containing nucleoside triphosphate hydrolases"/>
    <property type="match status" value="1"/>
</dbReference>
<feature type="domain" description="Kinesin motor" evidence="9">
    <location>
        <begin position="1"/>
        <end position="257"/>
    </location>
</feature>
<dbReference type="SMART" id="SM00129">
    <property type="entry name" value="KISc"/>
    <property type="match status" value="1"/>
</dbReference>
<keyword evidence="2 7" id="KW-0547">Nucleotide-binding</keyword>